<dbReference type="OMA" id="CAFRIPG"/>
<protein>
    <submittedName>
        <fullName evidence="2">Uncharacterized protein</fullName>
    </submittedName>
</protein>
<proteinExistence type="predicted"/>
<gene>
    <name evidence="2" type="ORF">TRIUR3_22889</name>
</gene>
<dbReference type="EMBL" id="KD278131">
    <property type="protein sequence ID" value="EMS46105.1"/>
    <property type="molecule type" value="Genomic_DNA"/>
</dbReference>
<sequence>MARSSPSVGGIKRSSSARRTSSSSAMSAQRRLRGTQAGGAEDREAGSVVRPATTESAEADDHQVAVYPPWLCAFRIPGLVVRMER</sequence>
<reference evidence="2" key="1">
    <citation type="journal article" date="2013" name="Nature">
        <title>Draft genome of the wheat A-genome progenitor Triticum urartu.</title>
        <authorList>
            <person name="Ling H.Q."/>
            <person name="Zhao S."/>
            <person name="Liu D."/>
            <person name="Wang J."/>
            <person name="Sun H."/>
            <person name="Zhang C."/>
            <person name="Fan H."/>
            <person name="Li D."/>
            <person name="Dong L."/>
            <person name="Tao Y."/>
            <person name="Gao C."/>
            <person name="Wu H."/>
            <person name="Li Y."/>
            <person name="Cui Y."/>
            <person name="Guo X."/>
            <person name="Zheng S."/>
            <person name="Wang B."/>
            <person name="Yu K."/>
            <person name="Liang Q."/>
            <person name="Yang W."/>
            <person name="Lou X."/>
            <person name="Chen J."/>
            <person name="Feng M."/>
            <person name="Jian J."/>
            <person name="Zhang X."/>
            <person name="Luo G."/>
            <person name="Jiang Y."/>
            <person name="Liu J."/>
            <person name="Wang Z."/>
            <person name="Sha Y."/>
            <person name="Zhang B."/>
            <person name="Wu H."/>
            <person name="Tang D."/>
            <person name="Shen Q."/>
            <person name="Xue P."/>
            <person name="Zou S."/>
            <person name="Wang X."/>
            <person name="Liu X."/>
            <person name="Wang F."/>
            <person name="Yang Y."/>
            <person name="An X."/>
            <person name="Dong Z."/>
            <person name="Zhang K."/>
            <person name="Zhang X."/>
            <person name="Luo M.C."/>
            <person name="Dvorak J."/>
            <person name="Tong Y."/>
            <person name="Wang J."/>
            <person name="Yang H."/>
            <person name="Li Z."/>
            <person name="Wang D."/>
            <person name="Zhang A."/>
            <person name="Wang J."/>
        </authorList>
    </citation>
    <scope>NUCLEOTIDE SEQUENCE</scope>
</reference>
<feature type="region of interest" description="Disordered" evidence="1">
    <location>
        <begin position="1"/>
        <end position="61"/>
    </location>
</feature>
<organism evidence="2">
    <name type="scientific">Triticum urartu</name>
    <name type="common">Red wild einkorn</name>
    <name type="synonym">Crithodium urartu</name>
    <dbReference type="NCBI Taxonomy" id="4572"/>
    <lineage>
        <taxon>Eukaryota</taxon>
        <taxon>Viridiplantae</taxon>
        <taxon>Streptophyta</taxon>
        <taxon>Embryophyta</taxon>
        <taxon>Tracheophyta</taxon>
        <taxon>Spermatophyta</taxon>
        <taxon>Magnoliopsida</taxon>
        <taxon>Liliopsida</taxon>
        <taxon>Poales</taxon>
        <taxon>Poaceae</taxon>
        <taxon>BOP clade</taxon>
        <taxon>Pooideae</taxon>
        <taxon>Triticodae</taxon>
        <taxon>Triticeae</taxon>
        <taxon>Triticinae</taxon>
        <taxon>Triticum</taxon>
    </lineage>
</organism>
<evidence type="ECO:0000256" key="1">
    <source>
        <dbReference type="SAM" id="MobiDB-lite"/>
    </source>
</evidence>
<feature type="compositionally biased region" description="Low complexity" evidence="1">
    <location>
        <begin position="13"/>
        <end position="29"/>
    </location>
</feature>
<evidence type="ECO:0000313" key="2">
    <source>
        <dbReference type="EMBL" id="EMS46105.1"/>
    </source>
</evidence>
<name>M7Z1A3_TRIUA</name>
<accession>M7Z1A3</accession>
<dbReference type="AlphaFoldDB" id="M7Z1A3"/>